<sequence length="669" mass="72438">MNEFSKALGAVHPSLQALHGLPLYVFLLVAVLTFVFLVGYAIKGTQVWWQIRFVLKEVRGFRKSGVAPDPKDVGRAFRWEPLKHLWEEYADTLHELRKAASGATVQTEFRATVPAESMFTREVLVDGRLFDEFTRHLPGVLTGLGIIGTFAGLLEGLEKFKVDPEKIQNTVNGLGPLLVGVQHAFLASGAAIACAMLVVFISRLALAYLYRLVEHLTHAVDSLYATGAGEEYLARLVKSSEQNAASTAQLKDALVEDLHKMMTNLVDRQIAAQEASSLALGKHIGESISTAIAEPMKRVGEAMEVTSRGNGEQVNSMLETLLTGFMAKLEDTFGGQMRGINEQMQRSMDSMAAVQSSLQGLLGDIQRTNEQAASQMSGTLEDAMKKAADNQQLLTDQMREFVQDFRRLVTEEQNKSKHAMDEAVMKVLGEVSMAMEGLENVRKASAAEEGTRNDKLATQTNQLVGGLTTQVESLLGAVSDQVAKTQRNIDALGDVSLRAIDGMNQGALTMGSAAQRFETAGVAVTGAFDRSTKVADTLATTAASLQAASTAVQRGFEQYDSTRRTVDTQVAALMGLIESVKREAGVSQELVDSIKSSAETMRQSEAEARSHLDQVNAALVKAFSDFGNSLVSQVKSTIAETDRHLAQGTGHLNGVVQELANAVQRMKRA</sequence>
<proteinExistence type="predicted"/>
<dbReference type="RefSeq" id="WP_347605332.1">
    <property type="nucleotide sequence ID" value="NZ_JBDPZC010000001.1"/>
</dbReference>
<feature type="transmembrane region" description="Helical" evidence="1">
    <location>
        <begin position="177"/>
        <end position="201"/>
    </location>
</feature>
<gene>
    <name evidence="2" type="primary">zorA</name>
    <name evidence="2" type="ORF">ABDJ40_01780</name>
</gene>
<protein>
    <submittedName>
        <fullName evidence="2">Anti-phage ZorAB system protein ZorA</fullName>
    </submittedName>
</protein>
<comment type="caution">
    <text evidence="2">The sequence shown here is derived from an EMBL/GenBank/DDBJ whole genome shotgun (WGS) entry which is preliminary data.</text>
</comment>
<feature type="transmembrane region" description="Helical" evidence="1">
    <location>
        <begin position="137"/>
        <end position="157"/>
    </location>
</feature>
<dbReference type="NCBIfam" id="NF033916">
    <property type="entry name" value="antiphage_ZorA_3"/>
    <property type="match status" value="1"/>
</dbReference>
<evidence type="ECO:0000313" key="2">
    <source>
        <dbReference type="EMBL" id="MEO3711491.1"/>
    </source>
</evidence>
<keyword evidence="3" id="KW-1185">Reference proteome</keyword>
<feature type="transmembrane region" description="Helical" evidence="1">
    <location>
        <begin position="23"/>
        <end position="42"/>
    </location>
</feature>
<dbReference type="EMBL" id="JBDPZC010000001">
    <property type="protein sequence ID" value="MEO3711491.1"/>
    <property type="molecule type" value="Genomic_DNA"/>
</dbReference>
<organism evidence="2 3">
    <name type="scientific">Roseateles flavus</name>
    <dbReference type="NCBI Taxonomy" id="3149041"/>
    <lineage>
        <taxon>Bacteria</taxon>
        <taxon>Pseudomonadati</taxon>
        <taxon>Pseudomonadota</taxon>
        <taxon>Betaproteobacteria</taxon>
        <taxon>Burkholderiales</taxon>
        <taxon>Sphaerotilaceae</taxon>
        <taxon>Roseateles</taxon>
    </lineage>
</organism>
<keyword evidence="1" id="KW-0812">Transmembrane</keyword>
<evidence type="ECO:0000256" key="1">
    <source>
        <dbReference type="SAM" id="Phobius"/>
    </source>
</evidence>
<keyword evidence="1" id="KW-1133">Transmembrane helix</keyword>
<reference evidence="2 3" key="1">
    <citation type="submission" date="2024-05" db="EMBL/GenBank/DDBJ databases">
        <title>Roseateles sp. 2.12 16S ribosomal RNA gene Genome sequencing and assembly.</title>
        <authorList>
            <person name="Woo H."/>
        </authorList>
    </citation>
    <scope>NUCLEOTIDE SEQUENCE [LARGE SCALE GENOMIC DNA]</scope>
    <source>
        <strain evidence="2 3">2.12</strain>
    </source>
</reference>
<dbReference type="Proteomes" id="UP001462640">
    <property type="component" value="Unassembled WGS sequence"/>
</dbReference>
<accession>A0ABV0G8W0</accession>
<evidence type="ECO:0000313" key="3">
    <source>
        <dbReference type="Proteomes" id="UP001462640"/>
    </source>
</evidence>
<name>A0ABV0G8W0_9BURK</name>
<keyword evidence="1" id="KW-0472">Membrane</keyword>